<dbReference type="RefSeq" id="WP_182804369.1">
    <property type="nucleotide sequence ID" value="NZ_CP060007.1"/>
</dbReference>
<evidence type="ECO:0000313" key="1">
    <source>
        <dbReference type="EMBL" id="QNA45375.1"/>
    </source>
</evidence>
<evidence type="ECO:0000313" key="2">
    <source>
        <dbReference type="Proteomes" id="UP000515344"/>
    </source>
</evidence>
<dbReference type="AlphaFoldDB" id="A0A7G5XIS2"/>
<gene>
    <name evidence="1" type="ORF">H4075_04015</name>
</gene>
<sequence length="237" mass="27448">MGINSEIAHYFANERKVPADNAYWKNKRIYISFGFGFQAIPFMFDLVHKCGISTDVLLQDDHVALMEQGFDKVGRYEHNEITFSEFLTECKVLLNGKVKQQHLAADLFALFSGKETSYFEFETKHKALARSDSFLFTLVDLDVSDEWVRSFLPIWYSLARPVLLLDDFKDLEDDRKNGDENMIIELGDNGEAVKKAYDFGMKDLEILSKVNPKLSKYIEEFFQKSLLQEHIRSMLVA</sequence>
<accession>A0A7G5XIS2</accession>
<protein>
    <submittedName>
        <fullName evidence="1">Uncharacterized protein</fullName>
    </submittedName>
</protein>
<keyword evidence="2" id="KW-1185">Reference proteome</keyword>
<organism evidence="1 2">
    <name type="scientific">Lacibacter sediminis</name>
    <dbReference type="NCBI Taxonomy" id="2760713"/>
    <lineage>
        <taxon>Bacteria</taxon>
        <taxon>Pseudomonadati</taxon>
        <taxon>Bacteroidota</taxon>
        <taxon>Chitinophagia</taxon>
        <taxon>Chitinophagales</taxon>
        <taxon>Chitinophagaceae</taxon>
        <taxon>Lacibacter</taxon>
    </lineage>
</organism>
<dbReference type="Proteomes" id="UP000515344">
    <property type="component" value="Chromosome"/>
</dbReference>
<dbReference type="EMBL" id="CP060007">
    <property type="protein sequence ID" value="QNA45375.1"/>
    <property type="molecule type" value="Genomic_DNA"/>
</dbReference>
<proteinExistence type="predicted"/>
<name>A0A7G5XIS2_9BACT</name>
<dbReference type="KEGG" id="lacs:H4075_04015"/>
<reference evidence="2" key="1">
    <citation type="submission" date="2020-08" db="EMBL/GenBank/DDBJ databases">
        <title>Lacibacter sp. S13-6-6 genome sequencing.</title>
        <authorList>
            <person name="Jin L."/>
        </authorList>
    </citation>
    <scope>NUCLEOTIDE SEQUENCE [LARGE SCALE GENOMIC DNA]</scope>
    <source>
        <strain evidence="2">S13-6-6</strain>
    </source>
</reference>